<feature type="compositionally biased region" description="Basic and acidic residues" evidence="1">
    <location>
        <begin position="45"/>
        <end position="57"/>
    </location>
</feature>
<dbReference type="EMBL" id="BLXT01006644">
    <property type="protein sequence ID" value="GFO32641.1"/>
    <property type="molecule type" value="Genomic_DNA"/>
</dbReference>
<name>A0AAV4CLN4_9GAST</name>
<gene>
    <name evidence="2" type="ORF">PoB_005914600</name>
</gene>
<feature type="region of interest" description="Disordered" evidence="1">
    <location>
        <begin position="45"/>
        <end position="77"/>
    </location>
</feature>
<proteinExistence type="predicted"/>
<evidence type="ECO:0000313" key="2">
    <source>
        <dbReference type="EMBL" id="GFO32641.1"/>
    </source>
</evidence>
<comment type="caution">
    <text evidence="2">The sequence shown here is derived from an EMBL/GenBank/DDBJ whole genome shotgun (WGS) entry which is preliminary data.</text>
</comment>
<sequence length="77" mass="8733">MVELSNPSPQHLTSINPSWTEMLNPGQAWARIDLVKTMTIMERCDAKTETGQGERQRGQHQCPEFGRQQRHAISKGT</sequence>
<accession>A0AAV4CLN4</accession>
<keyword evidence="3" id="KW-1185">Reference proteome</keyword>
<reference evidence="2 3" key="1">
    <citation type="journal article" date="2021" name="Elife">
        <title>Chloroplast acquisition without the gene transfer in kleptoplastic sea slugs, Plakobranchus ocellatus.</title>
        <authorList>
            <person name="Maeda T."/>
            <person name="Takahashi S."/>
            <person name="Yoshida T."/>
            <person name="Shimamura S."/>
            <person name="Takaki Y."/>
            <person name="Nagai Y."/>
            <person name="Toyoda A."/>
            <person name="Suzuki Y."/>
            <person name="Arimoto A."/>
            <person name="Ishii H."/>
            <person name="Satoh N."/>
            <person name="Nishiyama T."/>
            <person name="Hasebe M."/>
            <person name="Maruyama T."/>
            <person name="Minagawa J."/>
            <person name="Obokata J."/>
            <person name="Shigenobu S."/>
        </authorList>
    </citation>
    <scope>NUCLEOTIDE SEQUENCE [LARGE SCALE GENOMIC DNA]</scope>
</reference>
<organism evidence="2 3">
    <name type="scientific">Plakobranchus ocellatus</name>
    <dbReference type="NCBI Taxonomy" id="259542"/>
    <lineage>
        <taxon>Eukaryota</taxon>
        <taxon>Metazoa</taxon>
        <taxon>Spiralia</taxon>
        <taxon>Lophotrochozoa</taxon>
        <taxon>Mollusca</taxon>
        <taxon>Gastropoda</taxon>
        <taxon>Heterobranchia</taxon>
        <taxon>Euthyneura</taxon>
        <taxon>Panpulmonata</taxon>
        <taxon>Sacoglossa</taxon>
        <taxon>Placobranchoidea</taxon>
        <taxon>Plakobranchidae</taxon>
        <taxon>Plakobranchus</taxon>
    </lineage>
</organism>
<evidence type="ECO:0000313" key="3">
    <source>
        <dbReference type="Proteomes" id="UP000735302"/>
    </source>
</evidence>
<dbReference type="AlphaFoldDB" id="A0AAV4CLN4"/>
<dbReference type="Proteomes" id="UP000735302">
    <property type="component" value="Unassembled WGS sequence"/>
</dbReference>
<evidence type="ECO:0000256" key="1">
    <source>
        <dbReference type="SAM" id="MobiDB-lite"/>
    </source>
</evidence>
<protein>
    <submittedName>
        <fullName evidence="2">Uncharacterized protein</fullName>
    </submittedName>
</protein>
<feature type="compositionally biased region" description="Basic residues" evidence="1">
    <location>
        <begin position="68"/>
        <end position="77"/>
    </location>
</feature>